<comment type="caution">
    <text evidence="1">The sequence shown here is derived from an EMBL/GenBank/DDBJ whole genome shotgun (WGS) entry which is preliminary data.</text>
</comment>
<gene>
    <name evidence="1" type="ORF">BKA24_002915</name>
</gene>
<dbReference type="Gene3D" id="3.40.50.1820">
    <property type="entry name" value="alpha/beta hydrolase"/>
    <property type="match status" value="1"/>
</dbReference>
<name>A0A7W7BUU8_9MICO</name>
<dbReference type="AlphaFoldDB" id="A0A7W7BUU8"/>
<accession>A0A7W7BUU8</accession>
<sequence>MTATSLAPALWEPPAAVRVRGALAVIAGAGEGVRVYERFGKRLSSDGYTVAVFETAQATDAATWLAGASVEPRVVVGSDLGAAAALRLAAESPIDGVIVAGLPSPAGAAEDAGAPEARTACPVHLGVLGEAGARATTPAPHIDLPGAEELAALTSPVLAVHGGADPLTPLATAREALAVVPTLEFVETVGGLHDALNDQSHRSVAATIVLWLERLRGAGVEAPIVREVAA</sequence>
<keyword evidence="2" id="KW-1185">Reference proteome</keyword>
<dbReference type="RefSeq" id="WP_184219849.1">
    <property type="nucleotide sequence ID" value="NZ_JACHMD010000001.1"/>
</dbReference>
<dbReference type="Proteomes" id="UP000573729">
    <property type="component" value="Unassembled WGS sequence"/>
</dbReference>
<evidence type="ECO:0000313" key="2">
    <source>
        <dbReference type="Proteomes" id="UP000573729"/>
    </source>
</evidence>
<proteinExistence type="predicted"/>
<organism evidence="1 2">
    <name type="scientific">Microbacterium marinum</name>
    <dbReference type="NCBI Taxonomy" id="421115"/>
    <lineage>
        <taxon>Bacteria</taxon>
        <taxon>Bacillati</taxon>
        <taxon>Actinomycetota</taxon>
        <taxon>Actinomycetes</taxon>
        <taxon>Micrococcales</taxon>
        <taxon>Microbacteriaceae</taxon>
        <taxon>Microbacterium</taxon>
    </lineage>
</organism>
<evidence type="ECO:0000313" key="1">
    <source>
        <dbReference type="EMBL" id="MBB4668206.1"/>
    </source>
</evidence>
<protein>
    <submittedName>
        <fullName evidence="1">Pimeloyl-ACP methyl ester carboxylesterase</fullName>
    </submittedName>
</protein>
<reference evidence="1 2" key="1">
    <citation type="submission" date="2020-08" db="EMBL/GenBank/DDBJ databases">
        <title>Sequencing the genomes of 1000 actinobacteria strains.</title>
        <authorList>
            <person name="Klenk H.-P."/>
        </authorList>
    </citation>
    <scope>NUCLEOTIDE SEQUENCE [LARGE SCALE GENOMIC DNA]</scope>
    <source>
        <strain evidence="1 2">DSM 24947</strain>
    </source>
</reference>
<dbReference type="InterPro" id="IPR029058">
    <property type="entry name" value="AB_hydrolase_fold"/>
</dbReference>
<dbReference type="EMBL" id="JACHMD010000001">
    <property type="protein sequence ID" value="MBB4668206.1"/>
    <property type="molecule type" value="Genomic_DNA"/>
</dbReference>
<dbReference type="SUPFAM" id="SSF53474">
    <property type="entry name" value="alpha/beta-Hydrolases"/>
    <property type="match status" value="1"/>
</dbReference>